<name>A0ABY7FIY0_MYAAR</name>
<feature type="compositionally biased region" description="Polar residues" evidence="1">
    <location>
        <begin position="14"/>
        <end position="30"/>
    </location>
</feature>
<reference evidence="2" key="1">
    <citation type="submission" date="2022-11" db="EMBL/GenBank/DDBJ databases">
        <title>Centuries of genome instability and evolution in soft-shell clam transmissible cancer (bioRxiv).</title>
        <authorList>
            <person name="Hart S.F.M."/>
            <person name="Yonemitsu M.A."/>
            <person name="Giersch R.M."/>
            <person name="Beal B.F."/>
            <person name="Arriagada G."/>
            <person name="Davis B.W."/>
            <person name="Ostrander E.A."/>
            <person name="Goff S.P."/>
            <person name="Metzger M.J."/>
        </authorList>
    </citation>
    <scope>NUCLEOTIDE SEQUENCE</scope>
    <source>
        <strain evidence="2">MELC-2E11</strain>
        <tissue evidence="2">Siphon/mantle</tissue>
    </source>
</reference>
<keyword evidence="3" id="KW-1185">Reference proteome</keyword>
<organism evidence="2 3">
    <name type="scientific">Mya arenaria</name>
    <name type="common">Soft-shell clam</name>
    <dbReference type="NCBI Taxonomy" id="6604"/>
    <lineage>
        <taxon>Eukaryota</taxon>
        <taxon>Metazoa</taxon>
        <taxon>Spiralia</taxon>
        <taxon>Lophotrochozoa</taxon>
        <taxon>Mollusca</taxon>
        <taxon>Bivalvia</taxon>
        <taxon>Autobranchia</taxon>
        <taxon>Heteroconchia</taxon>
        <taxon>Euheterodonta</taxon>
        <taxon>Imparidentia</taxon>
        <taxon>Neoheterodontei</taxon>
        <taxon>Myida</taxon>
        <taxon>Myoidea</taxon>
        <taxon>Myidae</taxon>
        <taxon>Mya</taxon>
    </lineage>
</organism>
<dbReference type="EMBL" id="CP111023">
    <property type="protein sequence ID" value="WAR22160.1"/>
    <property type="molecule type" value="Genomic_DNA"/>
</dbReference>
<feature type="region of interest" description="Disordered" evidence="1">
    <location>
        <begin position="1"/>
        <end position="49"/>
    </location>
</feature>
<evidence type="ECO:0000256" key="1">
    <source>
        <dbReference type="SAM" id="MobiDB-lite"/>
    </source>
</evidence>
<sequence length="49" mass="5245">MPPPPTGQAGYMPQHQTGQAGYMPQHQTGQAGFVNPMAAPTSYPPQYTK</sequence>
<proteinExistence type="predicted"/>
<evidence type="ECO:0000313" key="2">
    <source>
        <dbReference type="EMBL" id="WAR22160.1"/>
    </source>
</evidence>
<gene>
    <name evidence="2" type="ORF">MAR_016134</name>
</gene>
<dbReference type="Proteomes" id="UP001164746">
    <property type="component" value="Chromosome 12"/>
</dbReference>
<evidence type="ECO:0000313" key="3">
    <source>
        <dbReference type="Proteomes" id="UP001164746"/>
    </source>
</evidence>
<accession>A0ABY7FIY0</accession>
<protein>
    <submittedName>
        <fullName evidence="2">Uncharacterized protein</fullName>
    </submittedName>
</protein>